<keyword evidence="1" id="KW-0472">Membrane</keyword>
<keyword evidence="1" id="KW-1133">Transmembrane helix</keyword>
<organism evidence="2 3">
    <name type="scientific">Dolichospermum planctonicum CS-1226</name>
    <dbReference type="NCBI Taxonomy" id="3021751"/>
    <lineage>
        <taxon>Bacteria</taxon>
        <taxon>Bacillati</taxon>
        <taxon>Cyanobacteriota</taxon>
        <taxon>Cyanophyceae</taxon>
        <taxon>Nostocales</taxon>
        <taxon>Aphanizomenonaceae</taxon>
        <taxon>Dolichospermum</taxon>
        <taxon>Dolichospermum planctonicum</taxon>
    </lineage>
</organism>
<reference evidence="2 3" key="1">
    <citation type="submission" date="2023-01" db="EMBL/GenBank/DDBJ databases">
        <title>Genomes from the Australian National Cyanobacteria Reference Collection.</title>
        <authorList>
            <person name="Willis A."/>
            <person name="Lee E.M.F."/>
        </authorList>
    </citation>
    <scope>NUCLEOTIDE SEQUENCE [LARGE SCALE GENOMIC DNA]</scope>
    <source>
        <strain evidence="2 3">CS-1226</strain>
    </source>
</reference>
<sequence length="228" mass="25669">MAIANIKITFPQLAVKTQQTEKKMKKFTNLGKKLFVFKSWQSFALCLTTSSVATLLFSFQFQSKVLSSSPSDNVINVKSEIKIAQARPVTRENSSCARVFVQTLQEDMEIEKVEAVWESNGQQYIYSEAAGTKSNNKSLKNDEQSVKQKVIRSANFLAAADHTRIDKRIISKVRRAVLNDGAKLISMKVWGKYKSDGQPCYITFDDSQECSYCPHSYKLLQDNGILAS</sequence>
<evidence type="ECO:0000256" key="1">
    <source>
        <dbReference type="SAM" id="Phobius"/>
    </source>
</evidence>
<feature type="transmembrane region" description="Helical" evidence="1">
    <location>
        <begin position="40"/>
        <end position="59"/>
    </location>
</feature>
<name>A0ABT5ADL1_9CYAN</name>
<dbReference type="Proteomes" id="UP001211249">
    <property type="component" value="Unassembled WGS sequence"/>
</dbReference>
<gene>
    <name evidence="2" type="ORF">PN451_05795</name>
</gene>
<comment type="caution">
    <text evidence="2">The sequence shown here is derived from an EMBL/GenBank/DDBJ whole genome shotgun (WGS) entry which is preliminary data.</text>
</comment>
<evidence type="ECO:0000313" key="2">
    <source>
        <dbReference type="EMBL" id="MDB9535364.1"/>
    </source>
</evidence>
<evidence type="ECO:0000313" key="3">
    <source>
        <dbReference type="Proteomes" id="UP001211249"/>
    </source>
</evidence>
<keyword evidence="1" id="KW-0812">Transmembrane</keyword>
<dbReference type="EMBL" id="JAQMUC010000033">
    <property type="protein sequence ID" value="MDB9535364.1"/>
    <property type="molecule type" value="Genomic_DNA"/>
</dbReference>
<keyword evidence="3" id="KW-1185">Reference proteome</keyword>
<accession>A0ABT5ADL1</accession>
<dbReference type="RefSeq" id="WP_271795329.1">
    <property type="nucleotide sequence ID" value="NZ_JAQMUC010000033.1"/>
</dbReference>
<proteinExistence type="predicted"/>
<protein>
    <submittedName>
        <fullName evidence="2">Uncharacterized protein</fullName>
    </submittedName>
</protein>